<dbReference type="InterPro" id="IPR000792">
    <property type="entry name" value="Tscrpt_reg_LuxR_C"/>
</dbReference>
<dbReference type="PRINTS" id="PR00038">
    <property type="entry name" value="HTHLUXR"/>
</dbReference>
<evidence type="ECO:0000256" key="5">
    <source>
        <dbReference type="PROSITE-ProRule" id="PRU00169"/>
    </source>
</evidence>
<dbReference type="SMART" id="SM00448">
    <property type="entry name" value="REC"/>
    <property type="match status" value="1"/>
</dbReference>
<dbReference type="PROSITE" id="PS50110">
    <property type="entry name" value="RESPONSE_REGULATORY"/>
    <property type="match status" value="1"/>
</dbReference>
<dbReference type="PROSITE" id="PS00622">
    <property type="entry name" value="HTH_LUXR_1"/>
    <property type="match status" value="1"/>
</dbReference>
<dbReference type="InterPro" id="IPR039420">
    <property type="entry name" value="WalR-like"/>
</dbReference>
<evidence type="ECO:0000259" key="7">
    <source>
        <dbReference type="PROSITE" id="PS50110"/>
    </source>
</evidence>
<feature type="domain" description="HTH luxR-type" evidence="6">
    <location>
        <begin position="162"/>
        <end position="227"/>
    </location>
</feature>
<keyword evidence="2" id="KW-0805">Transcription regulation</keyword>
<protein>
    <submittedName>
        <fullName evidence="8">Response regulator transcription factor</fullName>
    </submittedName>
</protein>
<keyword evidence="4" id="KW-0804">Transcription</keyword>
<dbReference type="InterPro" id="IPR011006">
    <property type="entry name" value="CheY-like_superfamily"/>
</dbReference>
<dbReference type="AlphaFoldDB" id="A0AAT9LDA2"/>
<sequence length="240" mass="26212">MPSAERKVAKIRVLLCDDHALVREGTRRLLEEEPDIEVVGEASNGVEAVEMAKKLSPHVVAMDVSMPRMNGIEATRRIRESCPGTFILALTAYDDFAYVCSLLENGASGYILKSARIEEVVQAIRAAALGESVLDRQVAKEVFARIARRIPEDAPEDVVPKSAEPGISLTDKELHVLRLVARGLSNKEIAYELKVSPRTIQSHLASIFSKLGVTSRTQAVIAGLKKGILSQKDVEVTDID</sequence>
<gene>
    <name evidence="8" type="ORF">IMF26_01500</name>
</gene>
<reference evidence="8" key="1">
    <citation type="submission" date="2020-10" db="EMBL/GenBank/DDBJ databases">
        <authorList>
            <person name="Kadnikov V."/>
            <person name="Beletsky A.V."/>
            <person name="Mardanov A.V."/>
            <person name="Karnachuk O.V."/>
            <person name="Ravin N.V."/>
        </authorList>
    </citation>
    <scope>NUCLEOTIDE SEQUENCE</scope>
    <source>
        <strain evidence="8">Bu02</strain>
    </source>
</reference>
<dbReference type="GO" id="GO:0006355">
    <property type="term" value="P:regulation of DNA-templated transcription"/>
    <property type="evidence" value="ECO:0007669"/>
    <property type="project" value="InterPro"/>
</dbReference>
<dbReference type="KEGG" id="fcz:IMF26_01500"/>
<dbReference type="SUPFAM" id="SSF46894">
    <property type="entry name" value="C-terminal effector domain of the bipartite response regulators"/>
    <property type="match status" value="1"/>
</dbReference>
<evidence type="ECO:0000256" key="1">
    <source>
        <dbReference type="ARBA" id="ARBA00022553"/>
    </source>
</evidence>
<evidence type="ECO:0000313" key="8">
    <source>
        <dbReference type="EMBL" id="QUL98783.1"/>
    </source>
</evidence>
<name>A0AAT9LDA2_9FIRM</name>
<keyword evidence="3" id="KW-0238">DNA-binding</keyword>
<dbReference type="GO" id="GO:0000160">
    <property type="term" value="P:phosphorelay signal transduction system"/>
    <property type="evidence" value="ECO:0007669"/>
    <property type="project" value="InterPro"/>
</dbReference>
<dbReference type="PANTHER" id="PTHR43214">
    <property type="entry name" value="TWO-COMPONENT RESPONSE REGULATOR"/>
    <property type="match status" value="1"/>
</dbReference>
<feature type="domain" description="Response regulatory" evidence="7">
    <location>
        <begin position="12"/>
        <end position="128"/>
    </location>
</feature>
<dbReference type="Gene3D" id="3.40.50.2300">
    <property type="match status" value="1"/>
</dbReference>
<proteinExistence type="predicted"/>
<dbReference type="Pfam" id="PF00196">
    <property type="entry name" value="GerE"/>
    <property type="match status" value="1"/>
</dbReference>
<evidence type="ECO:0000259" key="6">
    <source>
        <dbReference type="PROSITE" id="PS50043"/>
    </source>
</evidence>
<dbReference type="Pfam" id="PF00072">
    <property type="entry name" value="Response_reg"/>
    <property type="match status" value="1"/>
</dbReference>
<feature type="modified residue" description="4-aspartylphosphate" evidence="5">
    <location>
        <position position="63"/>
    </location>
</feature>
<dbReference type="GO" id="GO:0003677">
    <property type="term" value="F:DNA binding"/>
    <property type="evidence" value="ECO:0007669"/>
    <property type="project" value="UniProtKB-KW"/>
</dbReference>
<evidence type="ECO:0000256" key="2">
    <source>
        <dbReference type="ARBA" id="ARBA00023015"/>
    </source>
</evidence>
<dbReference type="InterPro" id="IPR016032">
    <property type="entry name" value="Sig_transdc_resp-reg_C-effctor"/>
</dbReference>
<dbReference type="CDD" id="cd17535">
    <property type="entry name" value="REC_NarL-like"/>
    <property type="match status" value="1"/>
</dbReference>
<dbReference type="PROSITE" id="PS50043">
    <property type="entry name" value="HTH_LUXR_2"/>
    <property type="match status" value="1"/>
</dbReference>
<dbReference type="EMBL" id="CP062796">
    <property type="protein sequence ID" value="QUL98783.1"/>
    <property type="molecule type" value="Genomic_DNA"/>
</dbReference>
<dbReference type="InterPro" id="IPR001789">
    <property type="entry name" value="Sig_transdc_resp-reg_receiver"/>
</dbReference>
<accession>A0AAT9LDA2</accession>
<dbReference type="SUPFAM" id="SSF52172">
    <property type="entry name" value="CheY-like"/>
    <property type="match status" value="1"/>
</dbReference>
<organism evidence="8">
    <name type="scientific">Candidatus Fermentithermobacillus carboniphilus</name>
    <dbReference type="NCBI Taxonomy" id="3085328"/>
    <lineage>
        <taxon>Bacteria</taxon>
        <taxon>Bacillati</taxon>
        <taxon>Bacillota</taxon>
        <taxon>Candidatus Fermentithermobacillia</taxon>
        <taxon>Candidatus Fermentithermobacillales</taxon>
        <taxon>Candidatus Fermentithermobacillaceae</taxon>
        <taxon>Candidatus Fermentithermobacillus</taxon>
    </lineage>
</organism>
<dbReference type="PANTHER" id="PTHR43214:SF43">
    <property type="entry name" value="TWO-COMPONENT RESPONSE REGULATOR"/>
    <property type="match status" value="1"/>
</dbReference>
<evidence type="ECO:0000256" key="4">
    <source>
        <dbReference type="ARBA" id="ARBA00023163"/>
    </source>
</evidence>
<reference evidence="8" key="2">
    <citation type="journal article" date="2023" name="Biology">
        <title>Prokaryotic Life Associated with Coal-Fire Gas Vents Revealed by Metagenomics.</title>
        <authorList>
            <person name="Kadnikov V.V."/>
            <person name="Mardanov A.V."/>
            <person name="Beletsky A.V."/>
            <person name="Karnachuk O.V."/>
            <person name="Ravin N.V."/>
        </authorList>
    </citation>
    <scope>NUCLEOTIDE SEQUENCE</scope>
    <source>
        <strain evidence="8">Bu02</strain>
    </source>
</reference>
<dbReference type="CDD" id="cd06170">
    <property type="entry name" value="LuxR_C_like"/>
    <property type="match status" value="1"/>
</dbReference>
<dbReference type="SMART" id="SM00421">
    <property type="entry name" value="HTH_LUXR"/>
    <property type="match status" value="1"/>
</dbReference>
<evidence type="ECO:0000256" key="3">
    <source>
        <dbReference type="ARBA" id="ARBA00023125"/>
    </source>
</evidence>
<dbReference type="InterPro" id="IPR058245">
    <property type="entry name" value="NreC/VraR/RcsB-like_REC"/>
</dbReference>
<keyword evidence="1 5" id="KW-0597">Phosphoprotein</keyword>